<accession>A0A1I4US52</accession>
<gene>
    <name evidence="1" type="ORF">SAMN02982985_05773</name>
</gene>
<organism evidence="1 2">
    <name type="scientific">Rugamonas rubra</name>
    <dbReference type="NCBI Taxonomy" id="758825"/>
    <lineage>
        <taxon>Bacteria</taxon>
        <taxon>Pseudomonadati</taxon>
        <taxon>Pseudomonadota</taxon>
        <taxon>Betaproteobacteria</taxon>
        <taxon>Burkholderiales</taxon>
        <taxon>Oxalobacteraceae</taxon>
        <taxon>Telluria group</taxon>
        <taxon>Rugamonas</taxon>
    </lineage>
</organism>
<evidence type="ECO:0000313" key="1">
    <source>
        <dbReference type="EMBL" id="SFM91590.1"/>
    </source>
</evidence>
<protein>
    <submittedName>
        <fullName evidence="1">Uncharacterized protein</fullName>
    </submittedName>
</protein>
<dbReference type="Proteomes" id="UP000199470">
    <property type="component" value="Unassembled WGS sequence"/>
</dbReference>
<sequence>MLKGRRRWLQYPQCCRRTLVGQERLCEQRARFQESGDTHIVKRFMVETLRFRGVRSAVDAATCLKSYDGHAYPVGSDWSFTRYYYLHAFEAGLRLETSADFLWDAFSQAHQHAGLVGTVEIPMGYFSRAVEAILLDGGCAMRLTFNWPRAIGSRSSSIVAMSPRSKLSSAMRADWDAEAHVMALPLLIVPACGVKVVTLPKLASHLFATYESAWALAAKLAAANALSA</sequence>
<proteinExistence type="predicted"/>
<evidence type="ECO:0000313" key="2">
    <source>
        <dbReference type="Proteomes" id="UP000199470"/>
    </source>
</evidence>
<dbReference type="AlphaFoldDB" id="A0A1I4US52"/>
<dbReference type="EMBL" id="FOTW01000048">
    <property type="protein sequence ID" value="SFM91590.1"/>
    <property type="molecule type" value="Genomic_DNA"/>
</dbReference>
<name>A0A1I4US52_9BURK</name>
<reference evidence="1 2" key="1">
    <citation type="submission" date="2016-10" db="EMBL/GenBank/DDBJ databases">
        <authorList>
            <person name="de Groot N.N."/>
        </authorList>
    </citation>
    <scope>NUCLEOTIDE SEQUENCE [LARGE SCALE GENOMIC DNA]</scope>
    <source>
        <strain evidence="1 2">ATCC 43154</strain>
    </source>
</reference>
<keyword evidence="2" id="KW-1185">Reference proteome</keyword>